<dbReference type="PROSITE" id="PS50893">
    <property type="entry name" value="ABC_TRANSPORTER_2"/>
    <property type="match status" value="2"/>
</dbReference>
<sequence>MRKLTYENVKKLRGISMIEIGIKNLCKYYGANKVLENVTLEIKTGERIGLIGRNGSGKTTLFKIIAGLEEYNGGELTLRKGATIGFLEQIPLYPEEYRVIDVLNMAFEDVYKIKREMEKLESKMSNIQGEELDRIMNKYSCLQEKFEVNGGYDIEEKINRISTGLHFDAGFLEKKFSLLSGGEKTIVMLGKILLENPDILLLDEPTNHLDFEAIDWLENFLKEYNGAVMIISHDRYFLDKVVTRIIEIVDGKSELYLGNYSYYVDEKERRILERLEEYKRQTKKIKSMEEAIRRFRDWGARSDNPRFFKKAENMRKRIERMDKIAKPNLDNGEIGLFFNGSERSGKDVISVSKVSKSFKDRILIKEVDFHLKYLDRVALIGENGCGKSTFLKMILNRYILEKGKNSILGYIEDFSNYKEDEGTINIGANVRIGYLDQNVVFENEDYTVLECFREIRPIPEGQIRAILAKFMFYDEDVFKKVSMLSGGERSRLRLCQLMHQDINLLILDEPTNHLDISSREALEQALMEFEGTILFISHDRYFINKIADEIVELKDKKLKNYKGNYDYYVEKAKEEKLKLGNEKTIYKKKLEKNKKSKSNPVIDKAKEEKKRLKRKQQIEEEISELEGRLKKLEIKLAEYSSDYNKLMEIYSQKEELQKEIDMLLEQWVKLD</sequence>
<proteinExistence type="predicted"/>
<keyword evidence="3" id="KW-0175">Coiled coil</keyword>
<reference evidence="5 6" key="1">
    <citation type="submission" date="2016-10" db="EMBL/GenBank/DDBJ databases">
        <authorList>
            <person name="de Groot N.N."/>
        </authorList>
    </citation>
    <scope>NUCLEOTIDE SEQUENCE [LARGE SCALE GENOMIC DNA]</scope>
    <source>
        <strain evidence="5 6">DSM 23310</strain>
    </source>
</reference>
<dbReference type="CDD" id="cd03221">
    <property type="entry name" value="ABCF_EF-3"/>
    <property type="match status" value="2"/>
</dbReference>
<dbReference type="GO" id="GO:0005524">
    <property type="term" value="F:ATP binding"/>
    <property type="evidence" value="ECO:0007669"/>
    <property type="project" value="UniProtKB-KW"/>
</dbReference>
<dbReference type="GO" id="GO:0003677">
    <property type="term" value="F:DNA binding"/>
    <property type="evidence" value="ECO:0007669"/>
    <property type="project" value="InterPro"/>
</dbReference>
<organism evidence="5 6">
    <name type="scientific">Tepidimicrobium xylanilyticum</name>
    <dbReference type="NCBI Taxonomy" id="1123352"/>
    <lineage>
        <taxon>Bacteria</taxon>
        <taxon>Bacillati</taxon>
        <taxon>Bacillota</taxon>
        <taxon>Tissierellia</taxon>
        <taxon>Tissierellales</taxon>
        <taxon>Tepidimicrobiaceae</taxon>
        <taxon>Tepidimicrobium</taxon>
    </lineage>
</organism>
<feature type="coiled-coil region" evidence="3">
    <location>
        <begin position="569"/>
        <end position="666"/>
    </location>
</feature>
<feature type="domain" description="ABC transporter" evidence="4">
    <location>
        <begin position="20"/>
        <end position="275"/>
    </location>
</feature>
<evidence type="ECO:0000313" key="5">
    <source>
        <dbReference type="EMBL" id="SDW07323.1"/>
    </source>
</evidence>
<dbReference type="InterPro" id="IPR003439">
    <property type="entry name" value="ABC_transporter-like_ATP-bd"/>
</dbReference>
<dbReference type="EMBL" id="FNNG01000001">
    <property type="protein sequence ID" value="SDW07323.1"/>
    <property type="molecule type" value="Genomic_DNA"/>
</dbReference>
<dbReference type="InterPro" id="IPR032781">
    <property type="entry name" value="ABC_tran_Xtn"/>
</dbReference>
<dbReference type="Gene3D" id="3.40.50.300">
    <property type="entry name" value="P-loop containing nucleotide triphosphate hydrolases"/>
    <property type="match status" value="2"/>
</dbReference>
<keyword evidence="1" id="KW-0547">Nucleotide-binding</keyword>
<dbReference type="PROSITE" id="PS00211">
    <property type="entry name" value="ABC_TRANSPORTER_1"/>
    <property type="match status" value="1"/>
</dbReference>
<evidence type="ECO:0000256" key="3">
    <source>
        <dbReference type="SAM" id="Coils"/>
    </source>
</evidence>
<dbReference type="PANTHER" id="PTHR42855:SF2">
    <property type="entry name" value="DRUG RESISTANCE ABC TRANSPORTER,ATP-BINDING PROTEIN"/>
    <property type="match status" value="1"/>
</dbReference>
<dbReference type="Proteomes" id="UP000198828">
    <property type="component" value="Unassembled WGS sequence"/>
</dbReference>
<dbReference type="Pfam" id="PF12848">
    <property type="entry name" value="ABC_tran_Xtn"/>
    <property type="match status" value="1"/>
</dbReference>
<dbReference type="FunFam" id="3.40.50.300:FF:000011">
    <property type="entry name" value="Putative ABC transporter ATP-binding component"/>
    <property type="match status" value="1"/>
</dbReference>
<protein>
    <submittedName>
        <fullName evidence="5">ATPase components of ABC transporters with duplicated ATPase domains</fullName>
    </submittedName>
</protein>
<feature type="domain" description="ABC transporter" evidence="4">
    <location>
        <begin position="349"/>
        <end position="580"/>
    </location>
</feature>
<accession>A0A1H2QJD8</accession>
<dbReference type="InterPro" id="IPR027417">
    <property type="entry name" value="P-loop_NTPase"/>
</dbReference>
<dbReference type="PANTHER" id="PTHR42855">
    <property type="entry name" value="ABC TRANSPORTER ATP-BINDING SUBUNIT"/>
    <property type="match status" value="1"/>
</dbReference>
<dbReference type="SMART" id="SM00382">
    <property type="entry name" value="AAA"/>
    <property type="match status" value="2"/>
</dbReference>
<evidence type="ECO:0000256" key="2">
    <source>
        <dbReference type="ARBA" id="ARBA00022840"/>
    </source>
</evidence>
<dbReference type="AlphaFoldDB" id="A0A1H2QJD8"/>
<gene>
    <name evidence="5" type="ORF">SAMN05660923_00163</name>
</gene>
<evidence type="ECO:0000256" key="1">
    <source>
        <dbReference type="ARBA" id="ARBA00022741"/>
    </source>
</evidence>
<keyword evidence="6" id="KW-1185">Reference proteome</keyword>
<evidence type="ECO:0000313" key="6">
    <source>
        <dbReference type="Proteomes" id="UP000198828"/>
    </source>
</evidence>
<evidence type="ECO:0000259" key="4">
    <source>
        <dbReference type="PROSITE" id="PS50893"/>
    </source>
</evidence>
<keyword evidence="2" id="KW-0067">ATP-binding</keyword>
<dbReference type="InterPro" id="IPR051309">
    <property type="entry name" value="ABCF_ATPase"/>
</dbReference>
<dbReference type="SUPFAM" id="SSF52540">
    <property type="entry name" value="P-loop containing nucleoside triphosphate hydrolases"/>
    <property type="match status" value="2"/>
</dbReference>
<name>A0A1H2QJD8_9FIRM</name>
<dbReference type="InterPro" id="IPR017871">
    <property type="entry name" value="ABC_transporter-like_CS"/>
</dbReference>
<dbReference type="GO" id="GO:0016887">
    <property type="term" value="F:ATP hydrolysis activity"/>
    <property type="evidence" value="ECO:0007669"/>
    <property type="project" value="InterPro"/>
</dbReference>
<dbReference type="InterPro" id="IPR003593">
    <property type="entry name" value="AAA+_ATPase"/>
</dbReference>
<dbReference type="Pfam" id="PF00005">
    <property type="entry name" value="ABC_tran"/>
    <property type="match status" value="2"/>
</dbReference>